<comment type="similarity">
    <text evidence="1">Belongs to the short-chain dehydrogenases/reductases (SDR) family.</text>
</comment>
<dbReference type="FunFam" id="3.40.50.720:FF:000173">
    <property type="entry name" value="3-oxoacyl-[acyl-carrier protein] reductase"/>
    <property type="match status" value="1"/>
</dbReference>
<accession>A0A939K2W6</accession>
<dbReference type="GO" id="GO:0016616">
    <property type="term" value="F:oxidoreductase activity, acting on the CH-OH group of donors, NAD or NADP as acceptor"/>
    <property type="evidence" value="ECO:0007669"/>
    <property type="project" value="TreeGrafter"/>
</dbReference>
<dbReference type="SUPFAM" id="SSF51735">
    <property type="entry name" value="NAD(P)-binding Rossmann-fold domains"/>
    <property type="match status" value="1"/>
</dbReference>
<evidence type="ECO:0000256" key="1">
    <source>
        <dbReference type="ARBA" id="ARBA00006484"/>
    </source>
</evidence>
<dbReference type="AlphaFoldDB" id="A0A939K2W6"/>
<reference evidence="3 4" key="1">
    <citation type="submission" date="2021-03" db="EMBL/GenBank/DDBJ databases">
        <title>Fibrella sp. HMF5036 genome sequencing and assembly.</title>
        <authorList>
            <person name="Kang H."/>
            <person name="Kim H."/>
            <person name="Bae S."/>
            <person name="Joh K."/>
        </authorList>
    </citation>
    <scope>NUCLEOTIDE SEQUENCE [LARGE SCALE GENOMIC DNA]</scope>
    <source>
        <strain evidence="3 4">HMF5036</strain>
    </source>
</reference>
<dbReference type="InterPro" id="IPR002347">
    <property type="entry name" value="SDR_fam"/>
</dbReference>
<protein>
    <submittedName>
        <fullName evidence="3">SDR family oxidoreductase</fullName>
    </submittedName>
</protein>
<gene>
    <name evidence="3" type="ORF">J2I48_26105</name>
</gene>
<comment type="caution">
    <text evidence="3">The sequence shown here is derived from an EMBL/GenBank/DDBJ whole genome shotgun (WGS) entry which is preliminary data.</text>
</comment>
<evidence type="ECO:0000313" key="4">
    <source>
        <dbReference type="Proteomes" id="UP000664795"/>
    </source>
</evidence>
<dbReference type="Pfam" id="PF13561">
    <property type="entry name" value="adh_short_C2"/>
    <property type="match status" value="1"/>
</dbReference>
<dbReference type="PANTHER" id="PTHR42760:SF133">
    <property type="entry name" value="3-OXOACYL-[ACYL-CARRIER-PROTEIN] REDUCTASE"/>
    <property type="match status" value="1"/>
</dbReference>
<dbReference type="PRINTS" id="PR00080">
    <property type="entry name" value="SDRFAMILY"/>
</dbReference>
<dbReference type="GO" id="GO:0048038">
    <property type="term" value="F:quinone binding"/>
    <property type="evidence" value="ECO:0007669"/>
    <property type="project" value="TreeGrafter"/>
</dbReference>
<organism evidence="3 4">
    <name type="scientific">Fibrella aquatilis</name>
    <dbReference type="NCBI Taxonomy" id="2817059"/>
    <lineage>
        <taxon>Bacteria</taxon>
        <taxon>Pseudomonadati</taxon>
        <taxon>Bacteroidota</taxon>
        <taxon>Cytophagia</taxon>
        <taxon>Cytophagales</taxon>
        <taxon>Spirosomataceae</taxon>
        <taxon>Fibrella</taxon>
    </lineage>
</organism>
<dbReference type="Gene3D" id="3.40.50.720">
    <property type="entry name" value="NAD(P)-binding Rossmann-like Domain"/>
    <property type="match status" value="1"/>
</dbReference>
<dbReference type="InterPro" id="IPR036291">
    <property type="entry name" value="NAD(P)-bd_dom_sf"/>
</dbReference>
<dbReference type="GO" id="GO:0006633">
    <property type="term" value="P:fatty acid biosynthetic process"/>
    <property type="evidence" value="ECO:0007669"/>
    <property type="project" value="TreeGrafter"/>
</dbReference>
<sequence length="270" mass="28374">MKNNPPNEGQPYNYRLLDDQVCVIVGVASLRSIGYATAALFTAHGARLVLLDLAMTHQIASDLTASIAAQVGHTPDVLCLPCDIRSATDCDRAIEQAVLRFGRIDCLVNCAGIVRSEGMLSITDEAYETIMNVNLKGTFNLCKSALKRFVDQRSGVIVNLASLAAQRGGGLVGGAHYAASKGGVISLTRSIAREFAPLGIRANVICPAMIETSMLDGLSEDQLAAVISAIPLKRVGKASELAGACLFLASDLSGFMTGATLDVNGGMHIH</sequence>
<keyword evidence="4" id="KW-1185">Reference proteome</keyword>
<keyword evidence="2" id="KW-0560">Oxidoreductase</keyword>
<dbReference type="EMBL" id="JAFMYU010000032">
    <property type="protein sequence ID" value="MBO0934511.1"/>
    <property type="molecule type" value="Genomic_DNA"/>
</dbReference>
<dbReference type="PRINTS" id="PR00081">
    <property type="entry name" value="GDHRDH"/>
</dbReference>
<evidence type="ECO:0000313" key="3">
    <source>
        <dbReference type="EMBL" id="MBO0934511.1"/>
    </source>
</evidence>
<dbReference type="PANTHER" id="PTHR42760">
    <property type="entry name" value="SHORT-CHAIN DEHYDROGENASES/REDUCTASES FAMILY MEMBER"/>
    <property type="match status" value="1"/>
</dbReference>
<dbReference type="RefSeq" id="WP_207338475.1">
    <property type="nucleotide sequence ID" value="NZ_JAFMYU010000032.1"/>
</dbReference>
<proteinExistence type="inferred from homology"/>
<dbReference type="Proteomes" id="UP000664795">
    <property type="component" value="Unassembled WGS sequence"/>
</dbReference>
<name>A0A939K2W6_9BACT</name>
<dbReference type="PROSITE" id="PS00061">
    <property type="entry name" value="ADH_SHORT"/>
    <property type="match status" value="1"/>
</dbReference>
<dbReference type="InterPro" id="IPR020904">
    <property type="entry name" value="Sc_DH/Rdtase_CS"/>
</dbReference>
<evidence type="ECO:0000256" key="2">
    <source>
        <dbReference type="ARBA" id="ARBA00023002"/>
    </source>
</evidence>